<evidence type="ECO:0000313" key="7">
    <source>
        <dbReference type="EMBL" id="MBP2319218.1"/>
    </source>
</evidence>
<keyword evidence="8" id="KW-1185">Reference proteome</keyword>
<dbReference type="Proteomes" id="UP001519331">
    <property type="component" value="Unassembled WGS sequence"/>
</dbReference>
<evidence type="ECO:0000256" key="2">
    <source>
        <dbReference type="ARBA" id="ARBA00022692"/>
    </source>
</evidence>
<feature type="transmembrane region" description="Helical" evidence="5">
    <location>
        <begin position="30"/>
        <end position="47"/>
    </location>
</feature>
<comment type="subcellular location">
    <subcellularLocation>
        <location evidence="1">Membrane</location>
        <topology evidence="1">Multi-pass membrane protein</topology>
    </subcellularLocation>
</comment>
<name>A0ABS4T426_9MICC</name>
<organism evidence="7 8">
    <name type="scientific">Nesterenkonia lacusekhoensis</name>
    <dbReference type="NCBI Taxonomy" id="150832"/>
    <lineage>
        <taxon>Bacteria</taxon>
        <taxon>Bacillati</taxon>
        <taxon>Actinomycetota</taxon>
        <taxon>Actinomycetes</taxon>
        <taxon>Micrococcales</taxon>
        <taxon>Micrococcaceae</taxon>
        <taxon>Nesterenkonia</taxon>
    </lineage>
</organism>
<feature type="transmembrane region" description="Helical" evidence="5">
    <location>
        <begin position="119"/>
        <end position="143"/>
    </location>
</feature>
<keyword evidence="2 5" id="KW-0812">Transmembrane</keyword>
<feature type="transmembrane region" description="Helical" evidence="5">
    <location>
        <begin position="77"/>
        <end position="98"/>
    </location>
</feature>
<sequence>MQLAAGLTVLGSMVIGTSLAVTDAPEPLRILTVAGLAAAGTAIADVFRWHPPGALFLVFAAGATATLPSTSTAFLGLALAGGGSVAFSLLITSAFALLRRGVRQGIARPVRASASVQPVLYRRVAATSLMVGAGTLLAGFAGSVLIGTHWYWAMVAAVAALGGPHVKARVVRGLQWLVGTLAGIVLATGLLALELPPLATIAAAVLCQVGAELFVSRNYAIAMIFVTQLALLMVDLAVPADAGELLRDRMLETVIGVAAGALIAVLSVLLQRVLRSREVRPA</sequence>
<evidence type="ECO:0000259" key="6">
    <source>
        <dbReference type="Pfam" id="PF13515"/>
    </source>
</evidence>
<feature type="transmembrane region" description="Helical" evidence="5">
    <location>
        <begin position="220"/>
        <end position="238"/>
    </location>
</feature>
<gene>
    <name evidence="7" type="ORF">JOF45_002237</name>
</gene>
<feature type="transmembrane region" description="Helical" evidence="5">
    <location>
        <begin position="173"/>
        <end position="192"/>
    </location>
</feature>
<evidence type="ECO:0000313" key="8">
    <source>
        <dbReference type="Proteomes" id="UP001519331"/>
    </source>
</evidence>
<protein>
    <recommendedName>
        <fullName evidence="6">Integral membrane bound transporter domain-containing protein</fullName>
    </recommendedName>
</protein>
<dbReference type="InterPro" id="IPR049453">
    <property type="entry name" value="Memb_transporter_dom"/>
</dbReference>
<evidence type="ECO:0000256" key="1">
    <source>
        <dbReference type="ARBA" id="ARBA00004141"/>
    </source>
</evidence>
<reference evidence="7 8" key="1">
    <citation type="submission" date="2021-03" db="EMBL/GenBank/DDBJ databases">
        <title>Sequencing the genomes of 1000 actinobacteria strains.</title>
        <authorList>
            <person name="Klenk H.-P."/>
        </authorList>
    </citation>
    <scope>NUCLEOTIDE SEQUENCE [LARGE SCALE GENOMIC DNA]</scope>
    <source>
        <strain evidence="7 8">DSM 12544</strain>
    </source>
</reference>
<proteinExistence type="predicted"/>
<dbReference type="EMBL" id="JAGINX010000001">
    <property type="protein sequence ID" value="MBP2319218.1"/>
    <property type="molecule type" value="Genomic_DNA"/>
</dbReference>
<evidence type="ECO:0000256" key="4">
    <source>
        <dbReference type="ARBA" id="ARBA00023136"/>
    </source>
</evidence>
<evidence type="ECO:0000256" key="3">
    <source>
        <dbReference type="ARBA" id="ARBA00022989"/>
    </source>
</evidence>
<dbReference type="RefSeq" id="WP_245324217.1">
    <property type="nucleotide sequence ID" value="NZ_JAGINX010000001.1"/>
</dbReference>
<keyword evidence="4 5" id="KW-0472">Membrane</keyword>
<keyword evidence="3 5" id="KW-1133">Transmembrane helix</keyword>
<feature type="transmembrane region" description="Helical" evidence="5">
    <location>
        <begin position="250"/>
        <end position="270"/>
    </location>
</feature>
<dbReference type="Pfam" id="PF13515">
    <property type="entry name" value="FUSC_2"/>
    <property type="match status" value="1"/>
</dbReference>
<evidence type="ECO:0000256" key="5">
    <source>
        <dbReference type="SAM" id="Phobius"/>
    </source>
</evidence>
<comment type="caution">
    <text evidence="7">The sequence shown here is derived from an EMBL/GenBank/DDBJ whole genome shotgun (WGS) entry which is preliminary data.</text>
</comment>
<feature type="domain" description="Integral membrane bound transporter" evidence="6">
    <location>
        <begin position="137"/>
        <end position="263"/>
    </location>
</feature>
<accession>A0ABS4T426</accession>